<sequence>MKILITNEPKKMKEVFENWLINIEGKSQQTAYNYKNAINRINRHYLDNEGINVDLYEIKDPKELSFFIKLYETGKYSEFGNNGNGTNRAAIKSFHRFLCDSRVQIEKLIEIEESNEEKELIRGQNLSYEKDLKNSIIYQIQDLFPGYKIFGRDDEGIEYNIEGKRIDILLESADKTTLLVVELKSGLADYRVFGQISMYLGLLSEKFEGKILRGCIIAGEIDKGLKKASLANKNITLKSYNMKITLQEE</sequence>
<evidence type="ECO:0000313" key="3">
    <source>
        <dbReference type="Proteomes" id="UP000189883"/>
    </source>
</evidence>
<evidence type="ECO:0000313" key="2">
    <source>
        <dbReference type="EMBL" id="AQY22867.1"/>
    </source>
</evidence>
<gene>
    <name evidence="2" type="ORF">AB406_1926</name>
</gene>
<proteinExistence type="predicted"/>
<evidence type="ECO:0000259" key="1">
    <source>
        <dbReference type="Pfam" id="PF01939"/>
    </source>
</evidence>
<dbReference type="GO" id="GO:0003676">
    <property type="term" value="F:nucleic acid binding"/>
    <property type="evidence" value="ECO:0007669"/>
    <property type="project" value="InterPro"/>
</dbReference>
<dbReference type="GO" id="GO:0004519">
    <property type="term" value="F:endonuclease activity"/>
    <property type="evidence" value="ECO:0007669"/>
    <property type="project" value="InterPro"/>
</dbReference>
<dbReference type="Proteomes" id="UP000189883">
    <property type="component" value="Chromosome"/>
</dbReference>
<name>A0A1S7DUU4_RIEAN</name>
<dbReference type="Pfam" id="PF01939">
    <property type="entry name" value="NucS_C"/>
    <property type="match status" value="1"/>
</dbReference>
<protein>
    <recommendedName>
        <fullName evidence="1">Endonuclease NucS C-terminal domain-containing protein</fullName>
    </recommendedName>
</protein>
<dbReference type="InterPro" id="IPR048301">
    <property type="entry name" value="NucS_C"/>
</dbReference>
<organism evidence="2 3">
    <name type="scientific">Riemerella anatipestifer</name>
    <name type="common">Moraxella anatipestifer</name>
    <dbReference type="NCBI Taxonomy" id="34085"/>
    <lineage>
        <taxon>Bacteria</taxon>
        <taxon>Pseudomonadati</taxon>
        <taxon>Bacteroidota</taxon>
        <taxon>Flavobacteriia</taxon>
        <taxon>Flavobacteriales</taxon>
        <taxon>Weeksellaceae</taxon>
        <taxon>Riemerella</taxon>
    </lineage>
</organism>
<reference evidence="2 3" key="1">
    <citation type="submission" date="2015-06" db="EMBL/GenBank/DDBJ databases">
        <title>R. anatipestifer strain HXb2 is the most virulent strain so far, and the genome sequence would help us uncover the pathogenesis.</title>
        <authorList>
            <person name="Hu Q."/>
            <person name="Qi J."/>
            <person name="Bo H."/>
            <person name="Liu G."/>
            <person name="Tao M."/>
            <person name="Ding Y."/>
            <person name="Xue Y."/>
        </authorList>
    </citation>
    <scope>NUCLEOTIDE SEQUENCE [LARGE SCALE GENOMIC DNA]</scope>
    <source>
        <strain evidence="2 3">HXb2</strain>
    </source>
</reference>
<dbReference type="AlphaFoldDB" id="A0A1S7DUU4"/>
<dbReference type="InterPro" id="IPR011856">
    <property type="entry name" value="tRNA_endonuc-like_dom_sf"/>
</dbReference>
<dbReference type="Gene3D" id="3.40.1350.10">
    <property type="match status" value="1"/>
</dbReference>
<dbReference type="EMBL" id="CP011859">
    <property type="protein sequence ID" value="AQY22867.1"/>
    <property type="molecule type" value="Genomic_DNA"/>
</dbReference>
<feature type="domain" description="Endonuclease NucS C-terminal" evidence="1">
    <location>
        <begin position="129"/>
        <end position="240"/>
    </location>
</feature>
<accession>A0A1S7DUU4</accession>